<organism evidence="2 3">
    <name type="scientific">Tenacibaculum caenipelagi</name>
    <dbReference type="NCBI Taxonomy" id="1325435"/>
    <lineage>
        <taxon>Bacteria</taxon>
        <taxon>Pseudomonadati</taxon>
        <taxon>Bacteroidota</taxon>
        <taxon>Flavobacteriia</taxon>
        <taxon>Flavobacteriales</taxon>
        <taxon>Flavobacteriaceae</taxon>
        <taxon>Tenacibaculum</taxon>
    </lineage>
</organism>
<dbReference type="PROSITE" id="PS50206">
    <property type="entry name" value="RHODANESE_3"/>
    <property type="match status" value="1"/>
</dbReference>
<dbReference type="RefSeq" id="WP_133537563.1">
    <property type="nucleotide sequence ID" value="NZ_SNYH01000006.1"/>
</dbReference>
<proteinExistence type="predicted"/>
<name>A0A4R6TEY2_9FLAO</name>
<keyword evidence="3" id="KW-1185">Reference proteome</keyword>
<accession>A0A4R6TEY2</accession>
<dbReference type="Gene3D" id="3.40.250.10">
    <property type="entry name" value="Rhodanese-like domain"/>
    <property type="match status" value="1"/>
</dbReference>
<evidence type="ECO:0000313" key="2">
    <source>
        <dbReference type="EMBL" id="TDQ22662.1"/>
    </source>
</evidence>
<dbReference type="PROSITE" id="PS51257">
    <property type="entry name" value="PROKAR_LIPOPROTEIN"/>
    <property type="match status" value="1"/>
</dbReference>
<evidence type="ECO:0000259" key="1">
    <source>
        <dbReference type="PROSITE" id="PS50206"/>
    </source>
</evidence>
<dbReference type="AlphaFoldDB" id="A0A4R6TEY2"/>
<dbReference type="CDD" id="cd00158">
    <property type="entry name" value="RHOD"/>
    <property type="match status" value="1"/>
</dbReference>
<reference evidence="2 3" key="1">
    <citation type="submission" date="2019-03" db="EMBL/GenBank/DDBJ databases">
        <title>Genomic Encyclopedia of Type Strains, Phase III (KMG-III): the genomes of soil and plant-associated and newly described type strains.</title>
        <authorList>
            <person name="Whitman W."/>
        </authorList>
    </citation>
    <scope>NUCLEOTIDE SEQUENCE [LARGE SCALE GENOMIC DNA]</scope>
    <source>
        <strain evidence="2 3">CECT 8283</strain>
    </source>
</reference>
<dbReference type="Pfam" id="PF00581">
    <property type="entry name" value="Rhodanese"/>
    <property type="match status" value="1"/>
</dbReference>
<sequence>MKKSVFLIGLFLTIVISCKPQNNEVKDISVEDLKVVLKNEDKVQLLDVRTPKEWEEGAIENSIKIDVTAGDFEKIALEKLDKNQPVYIYCRSGGRSKIASEILLEKGFQPYNILGGYLEWIEKNKE</sequence>
<feature type="domain" description="Rhodanese" evidence="1">
    <location>
        <begin position="39"/>
        <end position="125"/>
    </location>
</feature>
<dbReference type="Proteomes" id="UP000295390">
    <property type="component" value="Unassembled WGS sequence"/>
</dbReference>
<dbReference type="PANTHER" id="PTHR43031">
    <property type="entry name" value="FAD-DEPENDENT OXIDOREDUCTASE"/>
    <property type="match status" value="1"/>
</dbReference>
<keyword evidence="2" id="KW-0808">Transferase</keyword>
<dbReference type="SUPFAM" id="SSF52821">
    <property type="entry name" value="Rhodanese/Cell cycle control phosphatase"/>
    <property type="match status" value="1"/>
</dbReference>
<gene>
    <name evidence="2" type="ORF">DFQ07_2679</name>
</gene>
<dbReference type="SMART" id="SM00450">
    <property type="entry name" value="RHOD"/>
    <property type="match status" value="1"/>
</dbReference>
<dbReference type="InterPro" id="IPR001763">
    <property type="entry name" value="Rhodanese-like_dom"/>
</dbReference>
<protein>
    <submittedName>
        <fullName evidence="2">Rhodanese-related sulfurtransferase</fullName>
    </submittedName>
</protein>
<dbReference type="OrthoDB" id="9808735at2"/>
<dbReference type="InterPro" id="IPR036873">
    <property type="entry name" value="Rhodanese-like_dom_sf"/>
</dbReference>
<evidence type="ECO:0000313" key="3">
    <source>
        <dbReference type="Proteomes" id="UP000295390"/>
    </source>
</evidence>
<dbReference type="EMBL" id="SNYH01000006">
    <property type="protein sequence ID" value="TDQ22662.1"/>
    <property type="molecule type" value="Genomic_DNA"/>
</dbReference>
<comment type="caution">
    <text evidence="2">The sequence shown here is derived from an EMBL/GenBank/DDBJ whole genome shotgun (WGS) entry which is preliminary data.</text>
</comment>
<dbReference type="GO" id="GO:0016740">
    <property type="term" value="F:transferase activity"/>
    <property type="evidence" value="ECO:0007669"/>
    <property type="project" value="UniProtKB-KW"/>
</dbReference>
<dbReference type="InterPro" id="IPR050229">
    <property type="entry name" value="GlpE_sulfurtransferase"/>
</dbReference>
<dbReference type="PANTHER" id="PTHR43031:SF1">
    <property type="entry name" value="PYRIDINE NUCLEOTIDE-DISULPHIDE OXIDOREDUCTASE"/>
    <property type="match status" value="1"/>
</dbReference>